<dbReference type="AlphaFoldDB" id="A0A0U2VWE9"/>
<evidence type="ECO:0000256" key="1">
    <source>
        <dbReference type="ARBA" id="ARBA00022679"/>
    </source>
</evidence>
<evidence type="ECO:0000259" key="2">
    <source>
        <dbReference type="Pfam" id="PF00275"/>
    </source>
</evidence>
<dbReference type="Proteomes" id="UP000060043">
    <property type="component" value="Chromosome"/>
</dbReference>
<evidence type="ECO:0000313" key="5">
    <source>
        <dbReference type="Proteomes" id="UP000060043"/>
    </source>
</evidence>
<dbReference type="InterPro" id="IPR036968">
    <property type="entry name" value="Enolpyruvate_Tfrase_sf"/>
</dbReference>
<dbReference type="GO" id="GO:0003866">
    <property type="term" value="F:3-phosphoshikimate 1-carboxyvinyltransferase activity"/>
    <property type="evidence" value="ECO:0007669"/>
    <property type="project" value="TreeGrafter"/>
</dbReference>
<dbReference type="EMBL" id="CP013694">
    <property type="protein sequence ID" value="ALU29428.1"/>
    <property type="molecule type" value="Genomic_DNA"/>
</dbReference>
<dbReference type="InterPro" id="IPR023193">
    <property type="entry name" value="EPSP_synthase_CS"/>
</dbReference>
<dbReference type="SUPFAM" id="SSF55205">
    <property type="entry name" value="EPT/RTPC-like"/>
    <property type="match status" value="1"/>
</dbReference>
<keyword evidence="1 3" id="KW-0808">Transferase</keyword>
<dbReference type="InterPro" id="IPR001986">
    <property type="entry name" value="Enolpyruvate_Tfrase_dom"/>
</dbReference>
<name>A0A0U2VWE9_9CREN</name>
<dbReference type="PaxDb" id="1435377-SUSAZ_00950"/>
<dbReference type="Pfam" id="PF00275">
    <property type="entry name" value="EPSP_synthase"/>
    <property type="match status" value="1"/>
</dbReference>
<proteinExistence type="predicted"/>
<dbReference type="EMBL" id="CP013695">
    <property type="protein sequence ID" value="ALU32156.1"/>
    <property type="molecule type" value="Genomic_DNA"/>
</dbReference>
<organism evidence="3 6">
    <name type="scientific">Sulfolobus acidocaldarius</name>
    <dbReference type="NCBI Taxonomy" id="2285"/>
    <lineage>
        <taxon>Archaea</taxon>
        <taxon>Thermoproteota</taxon>
        <taxon>Thermoprotei</taxon>
        <taxon>Sulfolobales</taxon>
        <taxon>Sulfolobaceae</taxon>
        <taxon>Sulfolobus</taxon>
    </lineage>
</organism>
<accession>A0A0U2VWE9</accession>
<dbReference type="STRING" id="1435377.SUSAZ_00950"/>
<evidence type="ECO:0000313" key="6">
    <source>
        <dbReference type="Proteomes" id="UP000065473"/>
    </source>
</evidence>
<reference evidence="5 6" key="1">
    <citation type="submission" date="2015-12" db="EMBL/GenBank/DDBJ databases">
        <title>A stable core within a dynamic pangenome in Sulfolobus acidocaldarius.</title>
        <authorList>
            <person name="Anderson R."/>
            <person name="Kouris A."/>
            <person name="Seward C."/>
            <person name="Campbell K."/>
            <person name="Whitaker R."/>
        </authorList>
    </citation>
    <scope>NUCLEOTIDE SEQUENCE [LARGE SCALE GENOMIC DNA]</scope>
    <source>
        <strain evidence="3 6">GG12-C01-09</strain>
        <strain evidence="4 5">NG05B_CO5_07</strain>
    </source>
</reference>
<dbReference type="Gene3D" id="3.65.10.10">
    <property type="entry name" value="Enolpyruvate transferase domain"/>
    <property type="match status" value="2"/>
</dbReference>
<protein>
    <submittedName>
        <fullName evidence="3">3-phosphoshikimate 1-carboxyvinyltransferase</fullName>
    </submittedName>
</protein>
<dbReference type="InterPro" id="IPR013792">
    <property type="entry name" value="RNA3'P_cycl/enolpyr_Trfase_a/b"/>
</dbReference>
<dbReference type="PANTHER" id="PTHR21090:SF5">
    <property type="entry name" value="PENTAFUNCTIONAL AROM POLYPEPTIDE"/>
    <property type="match status" value="1"/>
</dbReference>
<evidence type="ECO:0000313" key="3">
    <source>
        <dbReference type="EMBL" id="ALU29428.1"/>
    </source>
</evidence>
<sequence>MVKDIGVNVSDNLSLKKGEKLRVPQYLNFGGSATTLRMMIPILSVLGGEVVLDGNESLRRRPITAIVEALAGQIRFSSNYLPVTMTGKLKENYVRIRGDESSQYISGFIYAFSLVNGGDIEIIPPLSSKSYIHMTIDLINALGGSVKFTGNRIRVERGEFRDFRGDVPGDYALASFYAIASAITGGEIQIKGLYSPPYYDGDHSIVKIIKNMGVDSRVEGNSWIVSGNGIIKGIKVDVDDMPDLAPSIACIAPFATSETEITGIKRLRIKESDRVSTIKSTLEAFSGNVVVDTDFIKIFPSKLTEGSIICPNDHRIAMMAGVISLRTGGTVENAQCVNKSNPSFWLDLISLGGDIHFT</sequence>
<dbReference type="PROSITE" id="PS00104">
    <property type="entry name" value="EPSP_SYNTHASE_1"/>
    <property type="match status" value="1"/>
</dbReference>
<dbReference type="PANTHER" id="PTHR21090">
    <property type="entry name" value="AROM/DEHYDROQUINATE SYNTHASE"/>
    <property type="match status" value="1"/>
</dbReference>
<feature type="domain" description="Enolpyruvate transferase" evidence="2">
    <location>
        <begin position="18"/>
        <end position="346"/>
    </location>
</feature>
<gene>
    <name evidence="3" type="ORF">ATY89_05345</name>
    <name evidence="4" type="ORF">ATZ20_08365</name>
</gene>
<dbReference type="Proteomes" id="UP000065473">
    <property type="component" value="Chromosome"/>
</dbReference>
<dbReference type="OMA" id="YEDHRMA"/>
<evidence type="ECO:0000313" key="4">
    <source>
        <dbReference type="EMBL" id="ALU32156.1"/>
    </source>
</evidence>
<dbReference type="GO" id="GO:0009423">
    <property type="term" value="P:chorismate biosynthetic process"/>
    <property type="evidence" value="ECO:0007669"/>
    <property type="project" value="TreeGrafter"/>
</dbReference>